<keyword evidence="3" id="KW-1185">Reference proteome</keyword>
<dbReference type="EMBL" id="GG662665">
    <property type="protein sequence ID" value="EAR85524.2"/>
    <property type="molecule type" value="Genomic_DNA"/>
</dbReference>
<dbReference type="GeneID" id="7837540"/>
<evidence type="ECO:0000256" key="1">
    <source>
        <dbReference type="SAM" id="MobiDB-lite"/>
    </source>
</evidence>
<evidence type="ECO:0000313" key="2">
    <source>
        <dbReference type="EMBL" id="EAR85524.2"/>
    </source>
</evidence>
<name>I7MGW3_TETTS</name>
<protein>
    <recommendedName>
        <fullName evidence="4">Phospholipid scramblase</fullName>
    </recommendedName>
</protein>
<feature type="compositionally biased region" description="Basic and acidic residues" evidence="1">
    <location>
        <begin position="12"/>
        <end position="22"/>
    </location>
</feature>
<dbReference type="AlphaFoldDB" id="I7MGW3"/>
<proteinExistence type="predicted"/>
<dbReference type="Proteomes" id="UP000009168">
    <property type="component" value="Unassembled WGS sequence"/>
</dbReference>
<sequence>MNPQKTLKPATKSKETKNKGKGIKVEEHNKLDEELKPLSFINKSVNELNGVKGLYIEEGFEFKNIFTWNSSHVFRIYEADQYGERLKDNSKPFLYAIGKFNPCCDCQRSCGACCCKGCNQSFEMIITKNFSDEDETQPDVIFYVEKQNLYSGWYNFAQIYMNQNGQNANVGQIFTNSFGYVGCQSKYVNELQLKYNICQAGVMCGCCCCQSCRELQFALEDVDGNKGVLVQESTVCQWGFNNFRIGFPPNYNSDQNAMVLASCIFLAFESSNKKRRNESDSISFNRRRYF</sequence>
<evidence type="ECO:0000313" key="3">
    <source>
        <dbReference type="Proteomes" id="UP000009168"/>
    </source>
</evidence>
<organism evidence="2 3">
    <name type="scientific">Tetrahymena thermophila (strain SB210)</name>
    <dbReference type="NCBI Taxonomy" id="312017"/>
    <lineage>
        <taxon>Eukaryota</taxon>
        <taxon>Sar</taxon>
        <taxon>Alveolata</taxon>
        <taxon>Ciliophora</taxon>
        <taxon>Intramacronucleata</taxon>
        <taxon>Oligohymenophorea</taxon>
        <taxon>Hymenostomatida</taxon>
        <taxon>Tetrahymenina</taxon>
        <taxon>Tetrahymenidae</taxon>
        <taxon>Tetrahymena</taxon>
    </lineage>
</organism>
<feature type="region of interest" description="Disordered" evidence="1">
    <location>
        <begin position="1"/>
        <end position="22"/>
    </location>
</feature>
<accession>I7MGW3</accession>
<evidence type="ECO:0008006" key="4">
    <source>
        <dbReference type="Google" id="ProtNLM"/>
    </source>
</evidence>
<dbReference type="KEGG" id="tet:TTHERM_00442740"/>
<reference evidence="3" key="1">
    <citation type="journal article" date="2006" name="PLoS Biol.">
        <title>Macronuclear genome sequence of the ciliate Tetrahymena thermophila, a model eukaryote.</title>
        <authorList>
            <person name="Eisen J.A."/>
            <person name="Coyne R.S."/>
            <person name="Wu M."/>
            <person name="Wu D."/>
            <person name="Thiagarajan M."/>
            <person name="Wortman J.R."/>
            <person name="Badger J.H."/>
            <person name="Ren Q."/>
            <person name="Amedeo P."/>
            <person name="Jones K.M."/>
            <person name="Tallon L.J."/>
            <person name="Delcher A.L."/>
            <person name="Salzberg S.L."/>
            <person name="Silva J.C."/>
            <person name="Haas B.J."/>
            <person name="Majoros W.H."/>
            <person name="Farzad M."/>
            <person name="Carlton J.M."/>
            <person name="Smith R.K. Jr."/>
            <person name="Garg J."/>
            <person name="Pearlman R.E."/>
            <person name="Karrer K.M."/>
            <person name="Sun L."/>
            <person name="Manning G."/>
            <person name="Elde N.C."/>
            <person name="Turkewitz A.P."/>
            <person name="Asai D.J."/>
            <person name="Wilkes D.E."/>
            <person name="Wang Y."/>
            <person name="Cai H."/>
            <person name="Collins K."/>
            <person name="Stewart B.A."/>
            <person name="Lee S.R."/>
            <person name="Wilamowska K."/>
            <person name="Weinberg Z."/>
            <person name="Ruzzo W.L."/>
            <person name="Wloga D."/>
            <person name="Gaertig J."/>
            <person name="Frankel J."/>
            <person name="Tsao C.-C."/>
            <person name="Gorovsky M.A."/>
            <person name="Keeling P.J."/>
            <person name="Waller R.F."/>
            <person name="Patron N.J."/>
            <person name="Cherry J.M."/>
            <person name="Stover N.A."/>
            <person name="Krieger C.J."/>
            <person name="del Toro C."/>
            <person name="Ryder H.F."/>
            <person name="Williamson S.C."/>
            <person name="Barbeau R.A."/>
            <person name="Hamilton E.P."/>
            <person name="Orias E."/>
        </authorList>
    </citation>
    <scope>NUCLEOTIDE SEQUENCE [LARGE SCALE GENOMIC DNA]</scope>
    <source>
        <strain evidence="3">SB210</strain>
    </source>
</reference>
<gene>
    <name evidence="2" type="ORF">TTHERM_00442740</name>
</gene>
<dbReference type="RefSeq" id="XP_001033187.2">
    <property type="nucleotide sequence ID" value="XM_001033187.2"/>
</dbReference>
<dbReference type="InParanoid" id="I7MGW3"/>